<reference evidence="3" key="1">
    <citation type="submission" date="2016-10" db="EMBL/GenBank/DDBJ databases">
        <authorList>
            <person name="Varghese N."/>
            <person name="Submissions S."/>
        </authorList>
    </citation>
    <scope>NUCLEOTIDE SEQUENCE [LARGE SCALE GENOMIC DNA]</scope>
    <source>
        <strain evidence="3">LMG 26416</strain>
    </source>
</reference>
<dbReference type="InterPro" id="IPR013429">
    <property type="entry name" value="Regulatory_FmdB_Zinc_ribbon"/>
</dbReference>
<organism evidence="2 3">
    <name type="scientific">Paraburkholderia caballeronis</name>
    <dbReference type="NCBI Taxonomy" id="416943"/>
    <lineage>
        <taxon>Bacteria</taxon>
        <taxon>Pseudomonadati</taxon>
        <taxon>Pseudomonadota</taxon>
        <taxon>Betaproteobacteria</taxon>
        <taxon>Burkholderiales</taxon>
        <taxon>Burkholderiaceae</taxon>
        <taxon>Paraburkholderia</taxon>
    </lineage>
</organism>
<dbReference type="EMBL" id="FOAJ01000001">
    <property type="protein sequence ID" value="SEK18942.1"/>
    <property type="molecule type" value="Genomic_DNA"/>
</dbReference>
<sequence length="75" mass="7651">MPVYDYLCADCGVFDAVRRIAQRDDALCCPRCGADAQRVTVAAPALASGATDSGSSSGEGRYGGMRHVGGCTCCG</sequence>
<evidence type="ECO:0000313" key="2">
    <source>
        <dbReference type="EMBL" id="SEK18942.1"/>
    </source>
</evidence>
<name>A0A1H7F3R9_9BURK</name>
<dbReference type="Proteomes" id="UP000199120">
    <property type="component" value="Unassembled WGS sequence"/>
</dbReference>
<keyword evidence="3" id="KW-1185">Reference proteome</keyword>
<evidence type="ECO:0000259" key="1">
    <source>
        <dbReference type="SMART" id="SM00834"/>
    </source>
</evidence>
<dbReference type="AlphaFoldDB" id="A0A1H7F3R9"/>
<dbReference type="STRING" id="416943.SAMN05445871_6199"/>
<dbReference type="OrthoDB" id="9813321at2"/>
<accession>A0A1H7F3R9</accession>
<dbReference type="SMART" id="SM00834">
    <property type="entry name" value="CxxC_CXXC_SSSS"/>
    <property type="match status" value="1"/>
</dbReference>
<protein>
    <submittedName>
        <fullName evidence="2">Putative regulatory protein, FmdB family</fullName>
    </submittedName>
</protein>
<proteinExistence type="predicted"/>
<gene>
    <name evidence="2" type="ORF">SAMN05192542_10167</name>
</gene>
<evidence type="ECO:0000313" key="3">
    <source>
        <dbReference type="Proteomes" id="UP000199120"/>
    </source>
</evidence>
<dbReference type="RefSeq" id="WP_090552897.1">
    <property type="nucleotide sequence ID" value="NZ_FNSR01000003.1"/>
</dbReference>
<dbReference type="Pfam" id="PF09723">
    <property type="entry name" value="Zn_ribbon_8"/>
    <property type="match status" value="1"/>
</dbReference>
<dbReference type="NCBIfam" id="TIGR02605">
    <property type="entry name" value="CxxC_CxxC_SSSS"/>
    <property type="match status" value="1"/>
</dbReference>
<feature type="domain" description="Putative regulatory protein FmdB zinc ribbon" evidence="1">
    <location>
        <begin position="1"/>
        <end position="41"/>
    </location>
</feature>